<keyword evidence="1" id="KW-0472">Membrane</keyword>
<proteinExistence type="predicted"/>
<feature type="transmembrane region" description="Helical" evidence="1">
    <location>
        <begin position="125"/>
        <end position="146"/>
    </location>
</feature>
<feature type="transmembrane region" description="Helical" evidence="1">
    <location>
        <begin position="281"/>
        <end position="299"/>
    </location>
</feature>
<sequence length="318" mass="35268">MKTINPKELTLAAVLAVLSIVTFWYWSFAIADFVEKDFKVTSAQVTPLFFLVLTAAIFGLSAIFIKNSRLLYTGATVATLAPFFFVRATGGVLAVLVLALFLMVIAIRRTQKEFALSLGFSLSKIIRSGIPIYFTLASLIVSTYYFSNLNEERALASFLPKPALEFTVKLLAGSLKSITGIPLRAEATVDEVLTELVKKGLEEQGLSFSRITPEVLRQAVTKERETFAAQYKIKLQGDEKIIDVLQSTARERIQGLLGPASYYLPALSTLTFFFAFKALTLPLYFIALLAAWILLKLMIIGKILKSEKQEVAIERLTL</sequence>
<keyword evidence="1" id="KW-0812">Transmembrane</keyword>
<evidence type="ECO:0000256" key="1">
    <source>
        <dbReference type="SAM" id="Phobius"/>
    </source>
</evidence>
<keyword evidence="1" id="KW-1133">Transmembrane helix</keyword>
<organism evidence="2 3">
    <name type="scientific">Candidatus Sungiibacteriota bacterium</name>
    <dbReference type="NCBI Taxonomy" id="2750080"/>
    <lineage>
        <taxon>Bacteria</taxon>
        <taxon>Candidatus Sungiibacteriota</taxon>
    </lineage>
</organism>
<dbReference type="EMBL" id="CP066690">
    <property type="protein sequence ID" value="QQG45316.1"/>
    <property type="molecule type" value="Genomic_DNA"/>
</dbReference>
<name>A0A7T5UQM2_9BACT</name>
<reference evidence="2 3" key="1">
    <citation type="submission" date="2020-07" db="EMBL/GenBank/DDBJ databases">
        <title>Huge and variable diversity of episymbiotic CPR bacteria and DPANN archaea in groundwater ecosystems.</title>
        <authorList>
            <person name="He C.Y."/>
            <person name="Keren R."/>
            <person name="Whittaker M."/>
            <person name="Farag I.F."/>
            <person name="Doudna J."/>
            <person name="Cate J.H.D."/>
            <person name="Banfield J.F."/>
        </authorList>
    </citation>
    <scope>NUCLEOTIDE SEQUENCE [LARGE SCALE GENOMIC DNA]</scope>
    <source>
        <strain evidence="2">NC_groundwater_541_Ag_S-0.1um_46_50</strain>
    </source>
</reference>
<dbReference type="Proteomes" id="UP000595618">
    <property type="component" value="Chromosome"/>
</dbReference>
<evidence type="ECO:0000313" key="2">
    <source>
        <dbReference type="EMBL" id="QQG45316.1"/>
    </source>
</evidence>
<protein>
    <submittedName>
        <fullName evidence="2">Uncharacterized protein</fullName>
    </submittedName>
</protein>
<gene>
    <name evidence="2" type="ORF">HYW89_00020</name>
</gene>
<evidence type="ECO:0000313" key="3">
    <source>
        <dbReference type="Proteomes" id="UP000595618"/>
    </source>
</evidence>
<feature type="transmembrane region" description="Helical" evidence="1">
    <location>
        <begin position="9"/>
        <end position="28"/>
    </location>
</feature>
<feature type="transmembrane region" description="Helical" evidence="1">
    <location>
        <begin position="48"/>
        <end position="65"/>
    </location>
</feature>
<feature type="transmembrane region" description="Helical" evidence="1">
    <location>
        <begin position="77"/>
        <end position="105"/>
    </location>
</feature>
<accession>A0A7T5UQM2</accession>
<dbReference type="AlphaFoldDB" id="A0A7T5UQM2"/>